<dbReference type="RefSeq" id="XP_016151169.1">
    <property type="nucleotide sequence ID" value="XM_016295683.1"/>
</dbReference>
<dbReference type="AlphaFoldDB" id="A0A672NNL3"/>
<dbReference type="GO" id="GO:0035804">
    <property type="term" value="F:structural constituent of egg coat"/>
    <property type="evidence" value="ECO:0007669"/>
    <property type="project" value="TreeGrafter"/>
</dbReference>
<organism evidence="17 18">
    <name type="scientific">Sinocyclocheilus grahami</name>
    <name type="common">Dianchi golden-line fish</name>
    <name type="synonym">Barbus grahami</name>
    <dbReference type="NCBI Taxonomy" id="75366"/>
    <lineage>
        <taxon>Eukaryota</taxon>
        <taxon>Metazoa</taxon>
        <taxon>Chordata</taxon>
        <taxon>Craniata</taxon>
        <taxon>Vertebrata</taxon>
        <taxon>Euteleostomi</taxon>
        <taxon>Actinopterygii</taxon>
        <taxon>Neopterygii</taxon>
        <taxon>Teleostei</taxon>
        <taxon>Ostariophysi</taxon>
        <taxon>Cypriniformes</taxon>
        <taxon>Cyprinidae</taxon>
        <taxon>Cyprininae</taxon>
        <taxon>Sinocyclocheilus</taxon>
    </lineage>
</organism>
<dbReference type="GO" id="GO:0005886">
    <property type="term" value="C:plasma membrane"/>
    <property type="evidence" value="ECO:0007669"/>
    <property type="project" value="UniProtKB-SubCell"/>
</dbReference>
<keyword evidence="18" id="KW-1185">Reference proteome</keyword>
<protein>
    <submittedName>
        <fullName evidence="17">Uncharacterized LOC107603020</fullName>
    </submittedName>
</protein>
<sequence length="1047" mass="115871">MSCELKYFLSVFILSAIALHLICRSFSATPEREGLGYSGESSFSRVLYDFANKTGSSRQLQSGALEFKATNSNGKRFRRASSKLHVSAGFSNGNKNETLPLQSGKSTYEFRSDDSASIHSNTENAALRSFPKRALEIEAGFQGDASVFGRLAIPGKFYGPQSGSSSQTTDMLLALPVVRCSEEVMTLTAAGKEYTHIFVERVDAAPLHLFQVPAFCGYSVKVTWEDLVLMAPYDGCYIIQENGSYVLSLLWWGSPIKISCPMTPVISQPTPSVLCFHFGMVITIEGAREAAEKHRVKVNGKILPLLSATCAYRIHSPPEVVLLHTVFSSRCVTVTEKENLLVVILDGKQFTLSCPFPHPLIPFLPYLHSHPYHKSLPPAHIYPIYPLHPAPLFDAPEPSVQTHLSLPVDQIPQTHKETVPQYPMIPPPQYSPYPVSCPPYPERFCSQYPMPYHHPPYHQPTMTTASQPTIQPMPWTSLPQPTYNPLTPLVMQKTPLPVFPTIPSSQPPKTSPSLNCMRNKIMATLPSARADSIKVKDTETNTWISIASVPAACNYTLHSRGGSIVLSSPLPSCHTKKMSSTVISLSVRFWDLSQLRYRTLQLQCQYIEDIDTQPLHQIIPPLTTKPTATQPPSKFEVLCSSQHMSVKLPPGPTSSLFVQAPSDGTKTEAVPILEAPSHCGYSVKRGQDGTINILLPYSSCHMTQKDGLYRIILKYQTPKGLTVESLLSCQALFSQECNVAPDQQLVCGSGALSSSECHDRGCCYSTDTQSCYYPMDECTMDRHFVFLIHSSATDPPLSPASLVTAGDNPCTPQKVTADWALFKIPLDECGARRYEVGKTVIYMVEILNRVQPLSLSYGTITRESPVRLLVECRYLPGSVISVGYLVKSPSLGPSIKAQGVFGVQLRIAKDEHYIDFYPQYHQPLHMLLGKPLYLEVRLLNPPDPTAMLLVHYCVAYPRSAQSAWILIYDGCPNFLDQTPTHNPPATPAEALINHVRRFSVTTFQFLPEDADLQTDEEIYFMCSTEVCLPSDGPCVEGCFADPSNMKP</sequence>
<evidence type="ECO:0000256" key="5">
    <source>
        <dbReference type="ARBA" id="ARBA00022685"/>
    </source>
</evidence>
<dbReference type="SMART" id="SM00241">
    <property type="entry name" value="ZP"/>
    <property type="match status" value="1"/>
</dbReference>
<reference evidence="17" key="2">
    <citation type="submission" date="2025-09" db="UniProtKB">
        <authorList>
            <consortium name="Ensembl"/>
        </authorList>
    </citation>
    <scope>IDENTIFICATION</scope>
</reference>
<keyword evidence="3" id="KW-0964">Secreted</keyword>
<feature type="disulfide bond" evidence="13">
    <location>
        <begin position="737"/>
        <end position="763"/>
    </location>
</feature>
<evidence type="ECO:0000256" key="2">
    <source>
        <dbReference type="ARBA" id="ARBA00022475"/>
    </source>
</evidence>
<evidence type="ECO:0000256" key="13">
    <source>
        <dbReference type="PROSITE-ProRule" id="PRU00779"/>
    </source>
</evidence>
<evidence type="ECO:0000313" key="17">
    <source>
        <dbReference type="Ensembl" id="ENSSGRP00000051290.1"/>
    </source>
</evidence>
<name>A0A672NNL3_SINGR</name>
<dbReference type="SMART" id="SM00018">
    <property type="entry name" value="PD"/>
    <property type="match status" value="1"/>
</dbReference>
<dbReference type="InterPro" id="IPR044913">
    <property type="entry name" value="P_trefoil_dom_sf"/>
</dbReference>
<dbReference type="OMA" id="PKHCGYS"/>
<dbReference type="Pfam" id="PF00088">
    <property type="entry name" value="Trefoil"/>
    <property type="match status" value="1"/>
</dbReference>
<feature type="signal peptide" evidence="14">
    <location>
        <begin position="1"/>
        <end position="27"/>
    </location>
</feature>
<dbReference type="InterPro" id="IPR000519">
    <property type="entry name" value="P_trefoil_dom"/>
</dbReference>
<dbReference type="InterPro" id="IPR051148">
    <property type="entry name" value="Zona_Pellucida_Domain_gp"/>
</dbReference>
<dbReference type="GO" id="GO:0060468">
    <property type="term" value="P:prevention of polyspermy"/>
    <property type="evidence" value="ECO:0007669"/>
    <property type="project" value="TreeGrafter"/>
</dbReference>
<dbReference type="Gene3D" id="2.60.40.4100">
    <property type="entry name" value="Zona pellucida, ZP-C domain"/>
    <property type="match status" value="1"/>
</dbReference>
<keyword evidence="9 13" id="KW-1015">Disulfide bond</keyword>
<dbReference type="Ensembl" id="ENSSGRT00000054798.1">
    <property type="protein sequence ID" value="ENSSGRP00000051290.1"/>
    <property type="gene ID" value="ENSSGRG00000027146.1"/>
</dbReference>
<evidence type="ECO:0000256" key="8">
    <source>
        <dbReference type="ARBA" id="ARBA00023136"/>
    </source>
</evidence>
<dbReference type="SUPFAM" id="SSF57492">
    <property type="entry name" value="Trefoil"/>
    <property type="match status" value="1"/>
</dbReference>
<feature type="disulfide bond" evidence="13">
    <location>
        <begin position="747"/>
        <end position="762"/>
    </location>
</feature>
<proteinExistence type="predicted"/>
<reference evidence="17" key="1">
    <citation type="submission" date="2025-08" db="UniProtKB">
        <authorList>
            <consortium name="Ensembl"/>
        </authorList>
    </citation>
    <scope>IDENTIFICATION</scope>
</reference>
<dbReference type="PROSITE" id="PS51034">
    <property type="entry name" value="ZP_2"/>
    <property type="match status" value="1"/>
</dbReference>
<evidence type="ECO:0000256" key="12">
    <source>
        <dbReference type="ARBA" id="ARBA00024183"/>
    </source>
</evidence>
<evidence type="ECO:0000259" key="15">
    <source>
        <dbReference type="PROSITE" id="PS51034"/>
    </source>
</evidence>
<feature type="domain" description="P-type" evidence="16">
    <location>
        <begin position="735"/>
        <end position="775"/>
    </location>
</feature>
<evidence type="ECO:0000259" key="16">
    <source>
        <dbReference type="PROSITE" id="PS51448"/>
    </source>
</evidence>
<comment type="caution">
    <text evidence="13">Lacks conserved residue(s) required for the propagation of feature annotation.</text>
</comment>
<dbReference type="Pfam" id="PF00100">
    <property type="entry name" value="Zona_pellucida"/>
    <property type="match status" value="1"/>
</dbReference>
<gene>
    <name evidence="17" type="primary">LOC107603020</name>
</gene>
<dbReference type="InterPro" id="IPR001507">
    <property type="entry name" value="ZP_dom"/>
</dbReference>
<evidence type="ECO:0000256" key="14">
    <source>
        <dbReference type="SAM" id="SignalP"/>
    </source>
</evidence>
<dbReference type="GO" id="GO:0032190">
    <property type="term" value="F:acrosin binding"/>
    <property type="evidence" value="ECO:0007669"/>
    <property type="project" value="TreeGrafter"/>
</dbReference>
<comment type="subcellular location">
    <subcellularLocation>
        <location evidence="1">Cell membrane</location>
        <topology evidence="1">Single-pass type I membrane protein</topology>
    </subcellularLocation>
    <subcellularLocation>
        <location evidence="12">Zona pellucida</location>
    </subcellularLocation>
</comment>
<dbReference type="KEGG" id="sgh:107603020"/>
<dbReference type="Proteomes" id="UP000472262">
    <property type="component" value="Unassembled WGS sequence"/>
</dbReference>
<dbReference type="InterPro" id="IPR055356">
    <property type="entry name" value="ZP-N"/>
</dbReference>
<dbReference type="InterPro" id="IPR042235">
    <property type="entry name" value="ZP-C_dom"/>
</dbReference>
<dbReference type="PROSITE" id="PS51448">
    <property type="entry name" value="P_TREFOIL_2"/>
    <property type="match status" value="1"/>
</dbReference>
<evidence type="ECO:0000313" key="18">
    <source>
        <dbReference type="Proteomes" id="UP000472262"/>
    </source>
</evidence>
<dbReference type="GO" id="GO:0007339">
    <property type="term" value="P:binding of sperm to zona pellucida"/>
    <property type="evidence" value="ECO:0007669"/>
    <property type="project" value="TreeGrafter"/>
</dbReference>
<evidence type="ECO:0000256" key="6">
    <source>
        <dbReference type="ARBA" id="ARBA00022692"/>
    </source>
</evidence>
<dbReference type="Pfam" id="PF23344">
    <property type="entry name" value="ZP-N"/>
    <property type="match status" value="1"/>
</dbReference>
<evidence type="ECO:0000256" key="1">
    <source>
        <dbReference type="ARBA" id="ARBA00004251"/>
    </source>
</evidence>
<dbReference type="GO" id="GO:0035805">
    <property type="term" value="C:egg coat"/>
    <property type="evidence" value="ECO:0007669"/>
    <property type="project" value="UniProtKB-SubCell"/>
</dbReference>
<evidence type="ECO:0000256" key="3">
    <source>
        <dbReference type="ARBA" id="ARBA00022525"/>
    </source>
</evidence>
<dbReference type="CDD" id="cd00111">
    <property type="entry name" value="Trefoil"/>
    <property type="match status" value="1"/>
</dbReference>
<dbReference type="GeneID" id="107603020"/>
<keyword evidence="8" id="KW-0472">Membrane</keyword>
<evidence type="ECO:0000256" key="11">
    <source>
        <dbReference type="ARBA" id="ARBA00023279"/>
    </source>
</evidence>
<keyword evidence="11" id="KW-0278">Fertilization</keyword>
<feature type="domain" description="ZP" evidence="15">
    <location>
        <begin position="777"/>
        <end position="1045"/>
    </location>
</feature>
<evidence type="ECO:0000256" key="9">
    <source>
        <dbReference type="ARBA" id="ARBA00023157"/>
    </source>
</evidence>
<evidence type="ECO:0000256" key="7">
    <source>
        <dbReference type="ARBA" id="ARBA00022989"/>
    </source>
</evidence>
<dbReference type="Gene3D" id="4.10.110.10">
    <property type="entry name" value="Spasmolytic Protein, domain 1"/>
    <property type="match status" value="1"/>
</dbReference>
<feature type="chain" id="PRO_5025580287" evidence="14">
    <location>
        <begin position="28"/>
        <end position="1047"/>
    </location>
</feature>
<keyword evidence="7" id="KW-1133">Transmembrane helix</keyword>
<accession>A0A672NNL3</accession>
<dbReference type="InParanoid" id="A0A672NNL3"/>
<keyword evidence="4" id="KW-0272">Extracellular matrix</keyword>
<dbReference type="OrthoDB" id="9907024at2759"/>
<keyword evidence="2" id="KW-1003">Cell membrane</keyword>
<evidence type="ECO:0000256" key="4">
    <source>
        <dbReference type="ARBA" id="ARBA00022530"/>
    </source>
</evidence>
<dbReference type="InterPro" id="IPR055355">
    <property type="entry name" value="ZP-C"/>
</dbReference>
<dbReference type="PANTHER" id="PTHR23343:SF117">
    <property type="entry name" value="ZONA PELLUCIDA SPERM-BINDING PROTEIN 4-LIKE ISOFORM X1"/>
    <property type="match status" value="1"/>
</dbReference>
<dbReference type="PANTHER" id="PTHR23343">
    <property type="entry name" value="ZONA PELLUCIDA SPERM-BINDING PROTEIN"/>
    <property type="match status" value="1"/>
</dbReference>
<keyword evidence="10" id="KW-0325">Glycoprotein</keyword>
<keyword evidence="6" id="KW-0812">Transmembrane</keyword>
<evidence type="ECO:0000256" key="10">
    <source>
        <dbReference type="ARBA" id="ARBA00023180"/>
    </source>
</evidence>
<keyword evidence="5" id="KW-0165">Cleavage on pair of basic residues</keyword>
<dbReference type="Gene3D" id="2.60.40.3210">
    <property type="entry name" value="Zona pellucida, ZP-N domain"/>
    <property type="match status" value="1"/>
</dbReference>
<keyword evidence="14" id="KW-0732">Signal</keyword>